<dbReference type="OMA" id="VWYGSLS"/>
<feature type="transmembrane region" description="Helical" evidence="1">
    <location>
        <begin position="18"/>
        <end position="38"/>
    </location>
</feature>
<evidence type="ECO:0000313" key="3">
    <source>
        <dbReference type="EMBL" id="EQC36503.1"/>
    </source>
</evidence>
<evidence type="ECO:0000313" key="4">
    <source>
        <dbReference type="Proteomes" id="UP000030762"/>
    </source>
</evidence>
<dbReference type="Proteomes" id="UP000030762">
    <property type="component" value="Unassembled WGS sequence"/>
</dbReference>
<dbReference type="STRING" id="1156394.T0RVP8"/>
<dbReference type="InterPro" id="IPR005201">
    <property type="entry name" value="TIM_ENGase"/>
</dbReference>
<dbReference type="Pfam" id="PF03644">
    <property type="entry name" value="Glyco_hydro_85"/>
    <property type="match status" value="1"/>
</dbReference>
<dbReference type="Gene3D" id="3.20.20.80">
    <property type="entry name" value="Glycosidases"/>
    <property type="match status" value="1"/>
</dbReference>
<keyword evidence="1" id="KW-1133">Transmembrane helix</keyword>
<dbReference type="EMBL" id="JH767147">
    <property type="protein sequence ID" value="EQC36503.1"/>
    <property type="molecule type" value="Genomic_DNA"/>
</dbReference>
<dbReference type="InParanoid" id="T0RVP8"/>
<accession>T0RVP8</accession>
<dbReference type="PANTHER" id="PTHR13246">
    <property type="entry name" value="ENDO BETA N-ACETYLGLUCOSAMINIDASE"/>
    <property type="match status" value="1"/>
</dbReference>
<organism evidence="3 4">
    <name type="scientific">Saprolegnia diclina (strain VS20)</name>
    <dbReference type="NCBI Taxonomy" id="1156394"/>
    <lineage>
        <taxon>Eukaryota</taxon>
        <taxon>Sar</taxon>
        <taxon>Stramenopiles</taxon>
        <taxon>Oomycota</taxon>
        <taxon>Saprolegniomycetes</taxon>
        <taxon>Saprolegniales</taxon>
        <taxon>Saprolegniaceae</taxon>
        <taxon>Saprolegnia</taxon>
    </lineage>
</organism>
<dbReference type="OrthoDB" id="284473at2759"/>
<keyword evidence="4" id="KW-1185">Reference proteome</keyword>
<dbReference type="Gene3D" id="2.60.120.260">
    <property type="entry name" value="Galactose-binding domain-like"/>
    <property type="match status" value="1"/>
</dbReference>
<dbReference type="VEuPathDB" id="FungiDB:SDRG_05955"/>
<dbReference type="AlphaFoldDB" id="T0RVP8"/>
<dbReference type="GO" id="GO:0005829">
    <property type="term" value="C:cytosol"/>
    <property type="evidence" value="ECO:0007669"/>
    <property type="project" value="UniProtKB-SubCell"/>
</dbReference>
<dbReference type="GeneID" id="19946682"/>
<evidence type="ECO:0000256" key="1">
    <source>
        <dbReference type="SAM" id="Phobius"/>
    </source>
</evidence>
<keyword evidence="1" id="KW-0812">Transmembrane</keyword>
<proteinExistence type="predicted"/>
<sequence>MEDSTTAVLDDAASALDAWIAIIVALLLGTISLAWYVLAQRPPPPVDEPVAPTKFETFVRAQTAAAPRVLFSTVAAPGTIRTLLNRASVDVLHVDLTRIAGKAGILAVVRACGASTDDCTEFLFENGQYIGSSALLEAMYRSGELGKRLHVTLPPRADDELLLPIVTLGDHTVVAPCVKTQLTMAQLRSATFKASVLAPSIVPLASRPHGQSSANRSQLLVSFSPTVTEYPWDVMDVLVAHPLEATDVLTLPAPGWVDAAHTNGVAVLGTLTWSATANATWATDEDLTTLASLLLAIAQRLQLDGWVVTGMPPPSPAVHALLPRLRGTTSRVLWSTAETASVPRHVDGLVWVGDSSPKTVLSLKKAFPDIPLFVHMAEHVDLQARSLRFAGVSISIDATASQDAFWPSTWRSLGPVHARRNAIATSFDAGHGDHLSLHGEVVSRALWRDPGRIDLQPKSIAMKMKGTLTAALSTHVAYLGGTSLLIEGTVGPKSNAMLDILPTDVQFTPRKVLCVRYSFLNWTPNVALNLVLWIAGRQEHLMLRSSQASSTPKKRLSPLVGRSALGTVYAASTETTHATSGWITRTYYVGGQLWDGKTIVAIGVAAINLHDAPQPVSAHLGHLALGTDPLEDDVDASSSCYTNVRALGDTVVFTPSAAVASTAIYTETPLTFVAQTRQSMWSPMAPGRYVLRPIGWAGAFLAPLASCPRFLVQDAVTSDAT</sequence>
<dbReference type="GO" id="GO:0033925">
    <property type="term" value="F:mannosyl-glycoprotein endo-beta-N-acetylglucosaminidase activity"/>
    <property type="evidence" value="ECO:0007669"/>
    <property type="project" value="UniProtKB-EC"/>
</dbReference>
<keyword evidence="1" id="KW-0472">Membrane</keyword>
<protein>
    <recommendedName>
        <fullName evidence="2">Cytosolic endo-beta-N-acetylglucosaminidase TIM barrel domain-containing protein</fullName>
    </recommendedName>
</protein>
<reference evidence="3 4" key="1">
    <citation type="submission" date="2012-04" db="EMBL/GenBank/DDBJ databases">
        <title>The Genome Sequence of Saprolegnia declina VS20.</title>
        <authorList>
            <consortium name="The Broad Institute Genome Sequencing Platform"/>
            <person name="Russ C."/>
            <person name="Nusbaum C."/>
            <person name="Tyler B."/>
            <person name="van West P."/>
            <person name="Dieguez-Uribeondo J."/>
            <person name="de Bruijn I."/>
            <person name="Tripathy S."/>
            <person name="Jiang R."/>
            <person name="Young S.K."/>
            <person name="Zeng Q."/>
            <person name="Gargeya S."/>
            <person name="Fitzgerald M."/>
            <person name="Haas B."/>
            <person name="Abouelleil A."/>
            <person name="Alvarado L."/>
            <person name="Arachchi H.M."/>
            <person name="Berlin A."/>
            <person name="Chapman S.B."/>
            <person name="Goldberg J."/>
            <person name="Griggs A."/>
            <person name="Gujja S."/>
            <person name="Hansen M."/>
            <person name="Howarth C."/>
            <person name="Imamovic A."/>
            <person name="Larimer J."/>
            <person name="McCowen C."/>
            <person name="Montmayeur A."/>
            <person name="Murphy C."/>
            <person name="Neiman D."/>
            <person name="Pearson M."/>
            <person name="Priest M."/>
            <person name="Roberts A."/>
            <person name="Saif S."/>
            <person name="Shea T."/>
            <person name="Sisk P."/>
            <person name="Sykes S."/>
            <person name="Wortman J."/>
            <person name="Nusbaum C."/>
            <person name="Birren B."/>
        </authorList>
    </citation>
    <scope>NUCLEOTIDE SEQUENCE [LARGE SCALE GENOMIC DNA]</scope>
    <source>
        <strain evidence="3 4">VS20</strain>
    </source>
</reference>
<dbReference type="PANTHER" id="PTHR13246:SF1">
    <property type="entry name" value="CYTOSOLIC ENDO-BETA-N-ACETYLGLUCOSAMINIDASE"/>
    <property type="match status" value="1"/>
</dbReference>
<name>T0RVP8_SAPDV</name>
<feature type="domain" description="Cytosolic endo-beta-N-acetylglucosaminidase TIM barrel" evidence="2">
    <location>
        <begin position="232"/>
        <end position="308"/>
    </location>
</feature>
<gene>
    <name evidence="3" type="ORF">SDRG_05955</name>
</gene>
<dbReference type="RefSeq" id="XP_008609924.1">
    <property type="nucleotide sequence ID" value="XM_008611702.1"/>
</dbReference>
<dbReference type="InterPro" id="IPR032979">
    <property type="entry name" value="ENGase"/>
</dbReference>
<evidence type="ECO:0000259" key="2">
    <source>
        <dbReference type="Pfam" id="PF03644"/>
    </source>
</evidence>